<comment type="subcellular location">
    <subcellularLocation>
        <location evidence="1">Cell membrane</location>
    </subcellularLocation>
</comment>
<evidence type="ECO:0000256" key="2">
    <source>
        <dbReference type="ARBA" id="ARBA00007531"/>
    </source>
</evidence>
<protein>
    <recommendedName>
        <fullName evidence="9">Membrane protein, MmpS</fullName>
    </recommendedName>
</protein>
<sequence>MLAIIKRMWIPLVVLIAVALGTTGVLQLRGKFGSDEIFAVGNKTVETIVPFNPKEVTYELFGPASASGRVSYLNADAQPEEAVFNGLPWTHSFSTTIPAVVANLVAQGDVGQLGCRITVNGTVKDEQTVTGPAAQAFCLVKAA</sequence>
<dbReference type="Gene3D" id="2.60.40.2880">
    <property type="entry name" value="MmpS1-5, C-terminal soluble domain"/>
    <property type="match status" value="1"/>
</dbReference>
<dbReference type="AlphaFoldDB" id="A0A1X1RH21"/>
<evidence type="ECO:0000256" key="5">
    <source>
        <dbReference type="ARBA" id="ARBA00022989"/>
    </source>
</evidence>
<keyword evidence="3" id="KW-1003">Cell membrane</keyword>
<keyword evidence="5" id="KW-1133">Transmembrane helix</keyword>
<dbReference type="InterPro" id="IPR008693">
    <property type="entry name" value="MmpS"/>
</dbReference>
<comment type="caution">
    <text evidence="7">The sequence shown here is derived from an EMBL/GenBank/DDBJ whole genome shotgun (WGS) entry which is preliminary data.</text>
</comment>
<evidence type="ECO:0000313" key="7">
    <source>
        <dbReference type="EMBL" id="ORV05590.1"/>
    </source>
</evidence>
<dbReference type="GO" id="GO:0005886">
    <property type="term" value="C:plasma membrane"/>
    <property type="evidence" value="ECO:0007669"/>
    <property type="project" value="UniProtKB-SubCell"/>
</dbReference>
<comment type="similarity">
    <text evidence="2">Belongs to the MmpS family.</text>
</comment>
<dbReference type="EMBL" id="LQOJ01000024">
    <property type="protein sequence ID" value="ORV05590.1"/>
    <property type="molecule type" value="Genomic_DNA"/>
</dbReference>
<keyword evidence="6" id="KW-0472">Membrane</keyword>
<name>A0A1X1RH21_MYCFA</name>
<evidence type="ECO:0000256" key="3">
    <source>
        <dbReference type="ARBA" id="ARBA00022475"/>
    </source>
</evidence>
<evidence type="ECO:0000256" key="6">
    <source>
        <dbReference type="ARBA" id="ARBA00023136"/>
    </source>
</evidence>
<keyword evidence="4" id="KW-0812">Transmembrane</keyword>
<keyword evidence="8" id="KW-1185">Reference proteome</keyword>
<dbReference type="Proteomes" id="UP000193484">
    <property type="component" value="Unassembled WGS sequence"/>
</dbReference>
<evidence type="ECO:0000256" key="1">
    <source>
        <dbReference type="ARBA" id="ARBA00004236"/>
    </source>
</evidence>
<dbReference type="Pfam" id="PF05423">
    <property type="entry name" value="Mycobact_memb"/>
    <property type="match status" value="1"/>
</dbReference>
<reference evidence="7 8" key="1">
    <citation type="submission" date="2016-01" db="EMBL/GenBank/DDBJ databases">
        <title>The new phylogeny of the genus Mycobacterium.</title>
        <authorList>
            <person name="Tarcisio F."/>
            <person name="Conor M."/>
            <person name="Antonella G."/>
            <person name="Elisabetta G."/>
            <person name="Giulia F.S."/>
            <person name="Sara T."/>
            <person name="Anna F."/>
            <person name="Clotilde B."/>
            <person name="Roberto B."/>
            <person name="Veronica D.S."/>
            <person name="Fabio R."/>
            <person name="Monica P."/>
            <person name="Olivier J."/>
            <person name="Enrico T."/>
            <person name="Nicola S."/>
        </authorList>
    </citation>
    <scope>NUCLEOTIDE SEQUENCE [LARGE SCALE GENOMIC DNA]</scope>
    <source>
        <strain evidence="7 8">DSM 44179</strain>
    </source>
</reference>
<organism evidence="7 8">
    <name type="scientific">Mycolicibacterium fallax</name>
    <name type="common">Mycobacterium fallax</name>
    <dbReference type="NCBI Taxonomy" id="1793"/>
    <lineage>
        <taxon>Bacteria</taxon>
        <taxon>Bacillati</taxon>
        <taxon>Actinomycetota</taxon>
        <taxon>Actinomycetes</taxon>
        <taxon>Mycobacteriales</taxon>
        <taxon>Mycobacteriaceae</taxon>
        <taxon>Mycolicibacterium</taxon>
    </lineage>
</organism>
<evidence type="ECO:0000313" key="8">
    <source>
        <dbReference type="Proteomes" id="UP000193484"/>
    </source>
</evidence>
<dbReference type="RefSeq" id="WP_085094287.1">
    <property type="nucleotide sequence ID" value="NZ_AP022603.1"/>
</dbReference>
<gene>
    <name evidence="7" type="ORF">AWC04_06405</name>
</gene>
<evidence type="ECO:0008006" key="9">
    <source>
        <dbReference type="Google" id="ProtNLM"/>
    </source>
</evidence>
<dbReference type="OrthoDB" id="3398257at2"/>
<dbReference type="InterPro" id="IPR038468">
    <property type="entry name" value="MmpS_C"/>
</dbReference>
<proteinExistence type="inferred from homology"/>
<evidence type="ECO:0000256" key="4">
    <source>
        <dbReference type="ARBA" id="ARBA00022692"/>
    </source>
</evidence>
<accession>A0A1X1RH21</accession>